<keyword evidence="3 9" id="KW-1003">Cell membrane</keyword>
<evidence type="ECO:0000256" key="1">
    <source>
        <dbReference type="ARBA" id="ARBA00004167"/>
    </source>
</evidence>
<evidence type="ECO:0000256" key="6">
    <source>
        <dbReference type="ARBA" id="ARBA00022989"/>
    </source>
</evidence>
<feature type="transmembrane region" description="Helical" evidence="11">
    <location>
        <begin position="6"/>
        <end position="23"/>
    </location>
</feature>
<evidence type="ECO:0000256" key="10">
    <source>
        <dbReference type="SAM" id="MobiDB-lite"/>
    </source>
</evidence>
<dbReference type="InterPro" id="IPR003369">
    <property type="entry name" value="TatA/B/E"/>
</dbReference>
<feature type="compositionally biased region" description="Basic and acidic residues" evidence="10">
    <location>
        <begin position="148"/>
        <end position="169"/>
    </location>
</feature>
<dbReference type="NCBIfam" id="TIGR01410">
    <property type="entry name" value="tatB"/>
    <property type="match status" value="1"/>
</dbReference>
<accession>A0A6I6MPX3</accession>
<evidence type="ECO:0000256" key="9">
    <source>
        <dbReference type="HAMAP-Rule" id="MF_00237"/>
    </source>
</evidence>
<keyword evidence="4 9" id="KW-0812">Transmembrane</keyword>
<dbReference type="HAMAP" id="MF_00237">
    <property type="entry name" value="TatB"/>
    <property type="match status" value="1"/>
</dbReference>
<dbReference type="EMBL" id="CP047045">
    <property type="protein sequence ID" value="QGZ94837.1"/>
    <property type="molecule type" value="Genomic_DNA"/>
</dbReference>
<evidence type="ECO:0000256" key="3">
    <source>
        <dbReference type="ARBA" id="ARBA00022475"/>
    </source>
</evidence>
<keyword evidence="13" id="KW-1185">Reference proteome</keyword>
<dbReference type="Pfam" id="PF02416">
    <property type="entry name" value="TatA_B_E"/>
    <property type="match status" value="1"/>
</dbReference>
<dbReference type="PANTHER" id="PTHR33162">
    <property type="entry name" value="SEC-INDEPENDENT PROTEIN TRANSLOCASE PROTEIN TATA, CHLOROPLASTIC"/>
    <property type="match status" value="1"/>
</dbReference>
<dbReference type="GO" id="GO:0033281">
    <property type="term" value="C:TAT protein transport complex"/>
    <property type="evidence" value="ECO:0007669"/>
    <property type="project" value="UniProtKB-UniRule"/>
</dbReference>
<evidence type="ECO:0000256" key="11">
    <source>
        <dbReference type="SAM" id="Phobius"/>
    </source>
</evidence>
<evidence type="ECO:0000256" key="2">
    <source>
        <dbReference type="ARBA" id="ARBA00022448"/>
    </source>
</evidence>
<evidence type="ECO:0000256" key="5">
    <source>
        <dbReference type="ARBA" id="ARBA00022927"/>
    </source>
</evidence>
<keyword evidence="5 9" id="KW-0653">Protein transport</keyword>
<dbReference type="RefSeq" id="WP_158765742.1">
    <property type="nucleotide sequence ID" value="NZ_CP047045.1"/>
</dbReference>
<comment type="function">
    <text evidence="9">Part of the twin-arginine translocation (Tat) system that transports large folded proteins containing a characteristic twin-arginine motif in their signal peptide across membranes. Together with TatC, TatB is part of a receptor directly interacting with Tat signal peptides. TatB may form an oligomeric binding site that transiently accommodates folded Tat precursor proteins before their translocation.</text>
</comment>
<dbReference type="AlphaFoldDB" id="A0A6I6MPX3"/>
<reference evidence="13" key="1">
    <citation type="submission" date="2019-12" db="EMBL/GenBank/DDBJ databases">
        <title>Complete genome of Terracaulis silvestris 0127_4.</title>
        <authorList>
            <person name="Vieira S."/>
            <person name="Riedel T."/>
            <person name="Sproer C."/>
            <person name="Pascual J."/>
            <person name="Boedeker C."/>
            <person name="Overmann J."/>
        </authorList>
    </citation>
    <scope>NUCLEOTIDE SEQUENCE [LARGE SCALE GENOMIC DNA]</scope>
    <source>
        <strain evidence="13">0127_4</strain>
    </source>
</reference>
<keyword evidence="7 9" id="KW-0811">Translocation</keyword>
<dbReference type="PRINTS" id="PR01506">
    <property type="entry name" value="TATBPROTEIN"/>
</dbReference>
<comment type="similarity">
    <text evidence="9">Belongs to the TatB family.</text>
</comment>
<evidence type="ECO:0000256" key="7">
    <source>
        <dbReference type="ARBA" id="ARBA00023010"/>
    </source>
</evidence>
<dbReference type="GO" id="GO:0043953">
    <property type="term" value="P:protein transport by the Tat complex"/>
    <property type="evidence" value="ECO:0007669"/>
    <property type="project" value="UniProtKB-UniRule"/>
</dbReference>
<dbReference type="InterPro" id="IPR018448">
    <property type="entry name" value="TatB"/>
</dbReference>
<sequence>MLPSLGFNEIIILGILALVVVGPKDLPLLFRKLGKWTAKLRGMAQEFRTGFDELARQAELDELKREVQALRRTTNLGELAREITKPLPTLEDYAGISKPTPVVPERMASSSMEEAPRSGGGGARVEGEDEPLEGAPVEPSVAPPQSSLRDDSSSIEEERKALDVPEHADAAPIARSAP</sequence>
<keyword evidence="8 9" id="KW-0472">Membrane</keyword>
<evidence type="ECO:0000313" key="12">
    <source>
        <dbReference type="EMBL" id="QGZ94837.1"/>
    </source>
</evidence>
<comment type="subcellular location">
    <subcellularLocation>
        <location evidence="9">Cell membrane</location>
        <topology evidence="9">Single-pass membrane protein</topology>
    </subcellularLocation>
    <subcellularLocation>
        <location evidence="1">Membrane</location>
        <topology evidence="1">Single-pass membrane protein</topology>
    </subcellularLocation>
</comment>
<evidence type="ECO:0000256" key="8">
    <source>
        <dbReference type="ARBA" id="ARBA00023136"/>
    </source>
</evidence>
<organism evidence="12 13">
    <name type="scientific">Terricaulis silvestris</name>
    <dbReference type="NCBI Taxonomy" id="2686094"/>
    <lineage>
        <taxon>Bacteria</taxon>
        <taxon>Pseudomonadati</taxon>
        <taxon>Pseudomonadota</taxon>
        <taxon>Alphaproteobacteria</taxon>
        <taxon>Caulobacterales</taxon>
        <taxon>Caulobacteraceae</taxon>
        <taxon>Terricaulis</taxon>
    </lineage>
</organism>
<evidence type="ECO:0000256" key="4">
    <source>
        <dbReference type="ARBA" id="ARBA00022692"/>
    </source>
</evidence>
<evidence type="ECO:0000313" key="13">
    <source>
        <dbReference type="Proteomes" id="UP000431269"/>
    </source>
</evidence>
<keyword evidence="2 9" id="KW-0813">Transport</keyword>
<proteinExistence type="inferred from homology"/>
<dbReference type="Proteomes" id="UP000431269">
    <property type="component" value="Chromosome"/>
</dbReference>
<comment type="subunit">
    <text evidence="9">The Tat system comprises two distinct complexes: a TatABC complex, containing multiple copies of TatA, TatB and TatC subunits, and a separate TatA complex, containing only TatA subunits. Substrates initially bind to the TatABC complex, which probably triggers association of the separate TatA complex to form the active translocon.</text>
</comment>
<dbReference type="KEGG" id="tsv:DSM104635_01669"/>
<gene>
    <name evidence="9 12" type="primary">tatB</name>
    <name evidence="12" type="ORF">DSM104635_01669</name>
</gene>
<dbReference type="PANTHER" id="PTHR33162:SF1">
    <property type="entry name" value="SEC-INDEPENDENT PROTEIN TRANSLOCASE PROTEIN TATA, CHLOROPLASTIC"/>
    <property type="match status" value="1"/>
</dbReference>
<name>A0A6I6MPX3_9CAUL</name>
<dbReference type="Gene3D" id="1.20.5.3310">
    <property type="match status" value="1"/>
</dbReference>
<feature type="region of interest" description="Disordered" evidence="10">
    <location>
        <begin position="91"/>
        <end position="178"/>
    </location>
</feature>
<dbReference type="GO" id="GO:0008320">
    <property type="term" value="F:protein transmembrane transporter activity"/>
    <property type="evidence" value="ECO:0007669"/>
    <property type="project" value="UniProtKB-UniRule"/>
</dbReference>
<keyword evidence="6 9" id="KW-1133">Transmembrane helix</keyword>
<protein>
    <recommendedName>
        <fullName evidence="9">Sec-independent protein translocase protein TatB</fullName>
    </recommendedName>
</protein>